<feature type="transmembrane region" description="Helical" evidence="1">
    <location>
        <begin position="36"/>
        <end position="54"/>
    </location>
</feature>
<evidence type="ECO:0000313" key="2">
    <source>
        <dbReference type="EMBL" id="MXP45870.1"/>
    </source>
</evidence>
<dbReference type="OrthoDB" id="7619493at2"/>
<dbReference type="EMBL" id="WTYP01000001">
    <property type="protein sequence ID" value="MXP45870.1"/>
    <property type="molecule type" value="Genomic_DNA"/>
</dbReference>
<feature type="transmembrane region" description="Helical" evidence="1">
    <location>
        <begin position="59"/>
        <end position="79"/>
    </location>
</feature>
<dbReference type="AlphaFoldDB" id="A0A6I4UZA7"/>
<name>A0A6I4UZA7_9SPHN</name>
<proteinExistence type="predicted"/>
<keyword evidence="1" id="KW-0472">Membrane</keyword>
<evidence type="ECO:0000313" key="3">
    <source>
        <dbReference type="Proteomes" id="UP000471435"/>
    </source>
</evidence>
<reference evidence="2 3" key="1">
    <citation type="submission" date="2019-12" db="EMBL/GenBank/DDBJ databases">
        <title>Genomic-based taxomic classification of the family Erythrobacteraceae.</title>
        <authorList>
            <person name="Xu L."/>
        </authorList>
    </citation>
    <scope>NUCLEOTIDE SEQUENCE [LARGE SCALE GENOMIC DNA]</scope>
    <source>
        <strain evidence="2 3">SW-109</strain>
    </source>
</reference>
<gene>
    <name evidence="2" type="ORF">GRI43_00495</name>
</gene>
<organism evidence="2 3">
    <name type="scientific">Pontixanthobacter luteolus</name>
    <dbReference type="NCBI Taxonomy" id="295089"/>
    <lineage>
        <taxon>Bacteria</taxon>
        <taxon>Pseudomonadati</taxon>
        <taxon>Pseudomonadota</taxon>
        <taxon>Alphaproteobacteria</taxon>
        <taxon>Sphingomonadales</taxon>
        <taxon>Erythrobacteraceae</taxon>
        <taxon>Pontixanthobacter</taxon>
    </lineage>
</organism>
<sequence length="114" mass="11840">MNFWRAVLALAALYNLVIGGGNMAAAEPGSQMQITGLLVACFGIVYAICAYDIARFRPVLWAGVIGKAGVIAMLAPQVASGALPAATGWILTGDALFTLSFLLILLWGKGEGRA</sequence>
<accession>A0A6I4UZA7</accession>
<feature type="transmembrane region" description="Helical" evidence="1">
    <location>
        <begin position="85"/>
        <end position="108"/>
    </location>
</feature>
<dbReference type="Proteomes" id="UP000471435">
    <property type="component" value="Unassembled WGS sequence"/>
</dbReference>
<keyword evidence="1" id="KW-1133">Transmembrane helix</keyword>
<keyword evidence="1" id="KW-0812">Transmembrane</keyword>
<keyword evidence="3" id="KW-1185">Reference proteome</keyword>
<protein>
    <submittedName>
        <fullName evidence="2">Uncharacterized protein</fullName>
    </submittedName>
</protein>
<comment type="caution">
    <text evidence="2">The sequence shown here is derived from an EMBL/GenBank/DDBJ whole genome shotgun (WGS) entry which is preliminary data.</text>
</comment>
<dbReference type="RefSeq" id="WP_160729172.1">
    <property type="nucleotide sequence ID" value="NZ_WTYP01000001.1"/>
</dbReference>
<evidence type="ECO:0000256" key="1">
    <source>
        <dbReference type="SAM" id="Phobius"/>
    </source>
</evidence>